<dbReference type="Gene3D" id="3.90.1210.10">
    <property type="entry name" value="Antifreeze-like/N-acetylneuraminic acid synthase C-terminal domain"/>
    <property type="match status" value="1"/>
</dbReference>
<gene>
    <name evidence="2" type="ORF">AUC61_19910</name>
</gene>
<evidence type="ECO:0000313" key="2">
    <source>
        <dbReference type="EMBL" id="MCI8211803.1"/>
    </source>
</evidence>
<dbReference type="Pfam" id="PF08666">
    <property type="entry name" value="SAF"/>
    <property type="match status" value="1"/>
</dbReference>
<protein>
    <recommendedName>
        <fullName evidence="1">SAF domain-containing protein</fullName>
    </recommendedName>
</protein>
<evidence type="ECO:0000313" key="3">
    <source>
        <dbReference type="Proteomes" id="UP001320513"/>
    </source>
</evidence>
<keyword evidence="3" id="KW-1185">Reference proteome</keyword>
<evidence type="ECO:0000259" key="1">
    <source>
        <dbReference type="SMART" id="SM00858"/>
    </source>
</evidence>
<sequence length="301" mass="32253">MKAPSILLLAGTLLVAGSAALLVRVMLKPAPATVVQQQAPKKVEPVNLQAILVASRDLKPGEFIDTAAVRWEETEQEHSPLLYFLKSKDNVGMVLGATVRQPIGKNEALASNLLVHPGQPGFIAAVIKPGLRAISVPTSAVASNSGLISTGDRVDVILSLDRDKEESTLQPGQIVPRLASQTLLRGVRVLALNNVTRGELTPRSEEAEPKKTKREFYDTATLEVSPAQAERLAVAREIGTLQLVLLSASEPVAQTTVVNPDRVTSLTQSTSIYDSFSGQAPKAPKVQMYRGAQAEVLDFTR</sequence>
<dbReference type="SMART" id="SM00858">
    <property type="entry name" value="SAF"/>
    <property type="match status" value="1"/>
</dbReference>
<dbReference type="NCBIfam" id="TIGR03177">
    <property type="entry name" value="pilus_cpaB"/>
    <property type="match status" value="1"/>
</dbReference>
<dbReference type="Proteomes" id="UP001320513">
    <property type="component" value="Unassembled WGS sequence"/>
</dbReference>
<dbReference type="InterPro" id="IPR017592">
    <property type="entry name" value="Pilus_assmbl_Flp-typ_CpaB"/>
</dbReference>
<proteinExistence type="predicted"/>
<dbReference type="Pfam" id="PF16976">
    <property type="entry name" value="RcpC"/>
    <property type="match status" value="1"/>
</dbReference>
<dbReference type="CDD" id="cd11614">
    <property type="entry name" value="SAF_CpaB_FlgA_like"/>
    <property type="match status" value="1"/>
</dbReference>
<accession>A0ABS9ZPJ2</accession>
<dbReference type="InterPro" id="IPR031571">
    <property type="entry name" value="RcpC_dom"/>
</dbReference>
<organism evidence="2 3">
    <name type="scientific">Pseudomonas maioricensis</name>
    <dbReference type="NCBI Taxonomy" id="1766623"/>
    <lineage>
        <taxon>Bacteria</taxon>
        <taxon>Pseudomonadati</taxon>
        <taxon>Pseudomonadota</taxon>
        <taxon>Gammaproteobacteria</taxon>
        <taxon>Pseudomonadales</taxon>
        <taxon>Pseudomonadaceae</taxon>
        <taxon>Pseudomonas</taxon>
    </lineage>
</organism>
<dbReference type="EMBL" id="LOHG01000014">
    <property type="protein sequence ID" value="MCI8211803.1"/>
    <property type="molecule type" value="Genomic_DNA"/>
</dbReference>
<dbReference type="InterPro" id="IPR013974">
    <property type="entry name" value="SAF"/>
</dbReference>
<reference evidence="2 3" key="1">
    <citation type="submission" date="2015-12" db="EMBL/GenBank/DDBJ databases">
        <title>Phylogenomics in the description of a new species in the Pseudomonas syringae group.</title>
        <authorList>
            <person name="Busquets A."/>
            <person name="Gomila M."/>
            <person name="Beiki F."/>
            <person name="Rahimian H."/>
            <person name="Mulet M."/>
            <person name="Sanchez D."/>
            <person name="Garcia-Valdes E."/>
            <person name="Lalucat J."/>
        </authorList>
    </citation>
    <scope>NUCLEOTIDE SEQUENCE [LARGE SCALE GENOMIC DNA]</scope>
    <source>
        <strain evidence="2 3">S25</strain>
    </source>
</reference>
<name>A0ABS9ZPJ2_9PSED</name>
<comment type="caution">
    <text evidence="2">The sequence shown here is derived from an EMBL/GenBank/DDBJ whole genome shotgun (WGS) entry which is preliminary data.</text>
</comment>
<dbReference type="RefSeq" id="WP_243247899.1">
    <property type="nucleotide sequence ID" value="NZ_LOHG01000014.1"/>
</dbReference>
<feature type="domain" description="SAF" evidence="1">
    <location>
        <begin position="49"/>
        <end position="115"/>
    </location>
</feature>